<proteinExistence type="predicted"/>
<name>A0A3L8P3E0_9ACTN</name>
<feature type="transmembrane region" description="Helical" evidence="1">
    <location>
        <begin position="79"/>
        <end position="100"/>
    </location>
</feature>
<dbReference type="EMBL" id="RDBE01000007">
    <property type="protein sequence ID" value="RLV48978.1"/>
    <property type="molecule type" value="Genomic_DNA"/>
</dbReference>
<comment type="caution">
    <text evidence="2">The sequence shown here is derived from an EMBL/GenBank/DDBJ whole genome shotgun (WGS) entry which is preliminary data.</text>
</comment>
<keyword evidence="1" id="KW-0812">Transmembrane</keyword>
<sequence length="168" mass="17599">MLRDLAWVVGTLLVLGVVAGLVWWRVADPPYYVRTSQGAVMDQAQLARRVHADGTFMVLGAVAGLLAGLGLTRTRREEPLLTLLLGVVAAVGAGFVALWLGRTLGHVDVRSAVRAAKVGAHVTDTLGVITPAVVLMWPIGYLIAAVGLLWGTSDKTPTDPAASVTLSP</sequence>
<evidence type="ECO:0000256" key="1">
    <source>
        <dbReference type="SAM" id="Phobius"/>
    </source>
</evidence>
<dbReference type="AlphaFoldDB" id="A0A3L8P3E0"/>
<accession>A0A3L8P3E0</accession>
<keyword evidence="3" id="KW-1185">Reference proteome</keyword>
<reference evidence="2 3" key="1">
    <citation type="submission" date="2018-10" db="EMBL/GenBank/DDBJ databases">
        <title>Marmoricola sp. 4Q3S-7 whole genome shotgun sequence.</title>
        <authorList>
            <person name="Li F."/>
        </authorList>
    </citation>
    <scope>NUCLEOTIDE SEQUENCE [LARGE SCALE GENOMIC DNA]</scope>
    <source>
        <strain evidence="2 3">4Q3S-7</strain>
    </source>
</reference>
<evidence type="ECO:0000313" key="2">
    <source>
        <dbReference type="EMBL" id="RLV48978.1"/>
    </source>
</evidence>
<feature type="transmembrane region" description="Helical" evidence="1">
    <location>
        <begin position="54"/>
        <end position="72"/>
    </location>
</feature>
<evidence type="ECO:0000313" key="3">
    <source>
        <dbReference type="Proteomes" id="UP000281708"/>
    </source>
</evidence>
<protein>
    <recommendedName>
        <fullName evidence="4">DUF2567 domain-containing protein</fullName>
    </recommendedName>
</protein>
<evidence type="ECO:0008006" key="4">
    <source>
        <dbReference type="Google" id="ProtNLM"/>
    </source>
</evidence>
<dbReference type="Proteomes" id="UP000281708">
    <property type="component" value="Unassembled WGS sequence"/>
</dbReference>
<keyword evidence="1" id="KW-0472">Membrane</keyword>
<gene>
    <name evidence="2" type="ORF">D9V37_10335</name>
</gene>
<feature type="transmembrane region" description="Helical" evidence="1">
    <location>
        <begin position="128"/>
        <end position="150"/>
    </location>
</feature>
<organism evidence="2 3">
    <name type="scientific">Nocardioides mangrovicus</name>
    <dbReference type="NCBI Taxonomy" id="2478913"/>
    <lineage>
        <taxon>Bacteria</taxon>
        <taxon>Bacillati</taxon>
        <taxon>Actinomycetota</taxon>
        <taxon>Actinomycetes</taxon>
        <taxon>Propionibacteriales</taxon>
        <taxon>Nocardioidaceae</taxon>
        <taxon>Nocardioides</taxon>
    </lineage>
</organism>
<keyword evidence="1" id="KW-1133">Transmembrane helix</keyword>
<feature type="transmembrane region" description="Helical" evidence="1">
    <location>
        <begin position="5"/>
        <end position="24"/>
    </location>
</feature>